<protein>
    <recommendedName>
        <fullName evidence="7">AKAP7_NLS domain-containing protein</fullName>
    </recommendedName>
</protein>
<proteinExistence type="predicted"/>
<dbReference type="WBParaSite" id="TREG1_40730.4">
    <property type="protein sequence ID" value="TREG1_40730.4"/>
    <property type="gene ID" value="TREG1_40730"/>
</dbReference>
<dbReference type="WBParaSite" id="TREG1_40730.1">
    <property type="protein sequence ID" value="TREG1_40730.1"/>
    <property type="gene ID" value="TREG1_40730"/>
</dbReference>
<evidence type="ECO:0008006" key="7">
    <source>
        <dbReference type="Google" id="ProtNLM"/>
    </source>
</evidence>
<evidence type="ECO:0000313" key="3">
    <source>
        <dbReference type="Proteomes" id="UP000050795"/>
    </source>
</evidence>
<dbReference type="Pfam" id="PF04457">
    <property type="entry name" value="MJ1316"/>
    <property type="match status" value="1"/>
</dbReference>
<dbReference type="PANTHER" id="PTHR46729">
    <property type="entry name" value="LEUKOCYTE RECEPTOR CLUSTER MEMBER 9"/>
    <property type="match status" value="1"/>
</dbReference>
<dbReference type="WBParaSite" id="TREG1_40730.3">
    <property type="protein sequence ID" value="TREG1_40730.3"/>
    <property type="gene ID" value="TREG1_40730"/>
</dbReference>
<dbReference type="Proteomes" id="UP000050795">
    <property type="component" value="Unassembled WGS sequence"/>
</dbReference>
<dbReference type="InterPro" id="IPR009097">
    <property type="entry name" value="Cyclic_Pdiesterase"/>
</dbReference>
<dbReference type="InterPro" id="IPR042653">
    <property type="entry name" value="Leng9"/>
</dbReference>
<evidence type="ECO:0000313" key="5">
    <source>
        <dbReference type="WBParaSite" id="TREG1_40730.2"/>
    </source>
</evidence>
<keyword evidence="3" id="KW-1185">Reference proteome</keyword>
<feature type="domain" description="A-kinase anchor protein 7-like phosphoesterase" evidence="2">
    <location>
        <begin position="173"/>
        <end position="365"/>
    </location>
</feature>
<dbReference type="AlphaFoldDB" id="A0AA85JMS7"/>
<sequence length="373" mass="43299">MANMKSKVLKQKDSGKCPMRTAMDVVKRVLWDEMIPQESITIGYLDRFKGIIEKPFDAFSWEPLDSLDYFTFGVPEHRIQYFKYKDLVVWDKRFRLDRVFGSSRSTKTIRDVIEKYEKYCKVSEDIPDILLDNKNGGVSFRWSLESLDDSRLSETQTEESMDETVSEKSKQRPNFFICQRIESPVFIEKAKEIQSHICSRQLLYKDCCLDSKLFHLTLLTVRLEDSSQISKCMDALKQSEMELHSCVPKDQLTIKGVNSFRGRVIYAAVELDASLELFVSQLNKILQMKGFQTDDQRKFTPHISLLKVTRSIFKKTGEKKVEPNLYNEFADMEFGKQPIDSIHLCAIGKPHDVNGFYRTFGSIDFGNQTLKSE</sequence>
<dbReference type="SUPFAM" id="SSF55144">
    <property type="entry name" value="LigT-like"/>
    <property type="match status" value="1"/>
</dbReference>
<evidence type="ECO:0000313" key="4">
    <source>
        <dbReference type="WBParaSite" id="TREG1_40730.1"/>
    </source>
</evidence>
<dbReference type="Gene3D" id="3.90.1140.10">
    <property type="entry name" value="Cyclic phosphodiesterase"/>
    <property type="match status" value="1"/>
</dbReference>
<reference evidence="3" key="1">
    <citation type="submission" date="2022-06" db="EMBL/GenBank/DDBJ databases">
        <authorList>
            <person name="Berger JAMES D."/>
            <person name="Berger JAMES D."/>
        </authorList>
    </citation>
    <scope>NUCLEOTIDE SEQUENCE [LARGE SCALE GENOMIC DNA]</scope>
</reference>
<evidence type="ECO:0000313" key="6">
    <source>
        <dbReference type="WBParaSite" id="TREG1_40730.4"/>
    </source>
</evidence>
<evidence type="ECO:0000259" key="2">
    <source>
        <dbReference type="Pfam" id="PF10469"/>
    </source>
</evidence>
<dbReference type="InterPro" id="IPR040459">
    <property type="entry name" value="MJ1316"/>
</dbReference>
<dbReference type="PANTHER" id="PTHR46729:SF1">
    <property type="entry name" value="LEUKOCYTE RECEPTOR CLUSTER MEMBER 9"/>
    <property type="match status" value="1"/>
</dbReference>
<accession>A0AA85JMS7</accession>
<evidence type="ECO:0000259" key="1">
    <source>
        <dbReference type="Pfam" id="PF04457"/>
    </source>
</evidence>
<reference evidence="4 5" key="2">
    <citation type="submission" date="2023-11" db="UniProtKB">
        <authorList>
            <consortium name="WormBaseParasite"/>
        </authorList>
    </citation>
    <scope>IDENTIFICATION</scope>
</reference>
<feature type="domain" description="MJ1316 RNA cyclic group end recognition" evidence="1">
    <location>
        <begin position="19"/>
        <end position="92"/>
    </location>
</feature>
<dbReference type="InterPro" id="IPR019510">
    <property type="entry name" value="AKAP7-like_phosphoesterase"/>
</dbReference>
<dbReference type="WBParaSite" id="TREG1_40730.2">
    <property type="protein sequence ID" value="TREG1_40730.2"/>
    <property type="gene ID" value="TREG1_40730"/>
</dbReference>
<organism evidence="3 6">
    <name type="scientific">Trichobilharzia regenti</name>
    <name type="common">Nasal bird schistosome</name>
    <dbReference type="NCBI Taxonomy" id="157069"/>
    <lineage>
        <taxon>Eukaryota</taxon>
        <taxon>Metazoa</taxon>
        <taxon>Spiralia</taxon>
        <taxon>Lophotrochozoa</taxon>
        <taxon>Platyhelminthes</taxon>
        <taxon>Trematoda</taxon>
        <taxon>Digenea</taxon>
        <taxon>Strigeidida</taxon>
        <taxon>Schistosomatoidea</taxon>
        <taxon>Schistosomatidae</taxon>
        <taxon>Trichobilharzia</taxon>
    </lineage>
</organism>
<dbReference type="Pfam" id="PF10469">
    <property type="entry name" value="AKAP7_NLS"/>
    <property type="match status" value="1"/>
</dbReference>
<name>A0AA85JMS7_TRIRE</name>